<dbReference type="Proteomes" id="UP001217089">
    <property type="component" value="Unassembled WGS sequence"/>
</dbReference>
<evidence type="ECO:0000313" key="1">
    <source>
        <dbReference type="EMBL" id="KAJ8317430.1"/>
    </source>
</evidence>
<name>A0ABQ9FNY2_TEGGR</name>
<organism evidence="1 2">
    <name type="scientific">Tegillarca granosa</name>
    <name type="common">Malaysian cockle</name>
    <name type="synonym">Anadara granosa</name>
    <dbReference type="NCBI Taxonomy" id="220873"/>
    <lineage>
        <taxon>Eukaryota</taxon>
        <taxon>Metazoa</taxon>
        <taxon>Spiralia</taxon>
        <taxon>Lophotrochozoa</taxon>
        <taxon>Mollusca</taxon>
        <taxon>Bivalvia</taxon>
        <taxon>Autobranchia</taxon>
        <taxon>Pteriomorphia</taxon>
        <taxon>Arcoida</taxon>
        <taxon>Arcoidea</taxon>
        <taxon>Arcidae</taxon>
        <taxon>Tegillarca</taxon>
    </lineage>
</organism>
<comment type="caution">
    <text evidence="1">The sequence shown here is derived from an EMBL/GenBank/DDBJ whole genome shotgun (WGS) entry which is preliminary data.</text>
</comment>
<proteinExistence type="predicted"/>
<reference evidence="1 2" key="1">
    <citation type="submission" date="2022-12" db="EMBL/GenBank/DDBJ databases">
        <title>Chromosome-level genome of Tegillarca granosa.</title>
        <authorList>
            <person name="Kim J."/>
        </authorList>
    </citation>
    <scope>NUCLEOTIDE SEQUENCE [LARGE SCALE GENOMIC DNA]</scope>
    <source>
        <strain evidence="1">Teg-2019</strain>
        <tissue evidence="1">Adductor muscle</tissue>
    </source>
</reference>
<evidence type="ECO:0000313" key="2">
    <source>
        <dbReference type="Proteomes" id="UP001217089"/>
    </source>
</evidence>
<gene>
    <name evidence="1" type="ORF">KUTeg_005334</name>
</gene>
<keyword evidence="2" id="KW-1185">Reference proteome</keyword>
<accession>A0ABQ9FNY2</accession>
<protein>
    <submittedName>
        <fullName evidence="1">Uncharacterized protein</fullName>
    </submittedName>
</protein>
<sequence length="80" mass="9145">MKTAHGICIVALNTNLYYKSDKVTEGLTEPAHQFLRLKGIFSVFKKASGKGIRHVLPVIAEKVRQPWMHMNFHNELNNII</sequence>
<dbReference type="EMBL" id="JARBDR010000246">
    <property type="protein sequence ID" value="KAJ8317430.1"/>
    <property type="molecule type" value="Genomic_DNA"/>
</dbReference>